<dbReference type="VEuPathDB" id="VectorBase:SSCA006588"/>
<sequence>MASISSITSKYASLLVYLTPNLLQGIFDNCPVGKVELTLSNEIEYSVAKGKPLSNISSRSS</sequence>
<evidence type="ECO:0000313" key="1">
    <source>
        <dbReference type="EMBL" id="KPM02214.1"/>
    </source>
</evidence>
<comment type="caution">
    <text evidence="1">The sequence shown here is derived from an EMBL/GenBank/DDBJ whole genome shotgun (WGS) entry which is preliminary data.</text>
</comment>
<proteinExistence type="predicted"/>
<dbReference type="Proteomes" id="UP000616769">
    <property type="component" value="Unassembled WGS sequence"/>
</dbReference>
<accession>A0A131ZU09</accession>
<evidence type="ECO:0000313" key="2">
    <source>
        <dbReference type="Proteomes" id="UP000616769"/>
    </source>
</evidence>
<dbReference type="AlphaFoldDB" id="A0A131ZU09"/>
<reference evidence="1 2" key="1">
    <citation type="journal article" date="2015" name="Parasit. Vectors">
        <title>Draft genome of the scabies mite.</title>
        <authorList>
            <person name="Rider S.D.Jr."/>
            <person name="Morgan M.S."/>
            <person name="Arlian L.G."/>
        </authorList>
    </citation>
    <scope>NUCLEOTIDE SEQUENCE [LARGE SCALE GENOMIC DNA]</scope>
    <source>
        <strain evidence="1">Arlian Lab</strain>
    </source>
</reference>
<name>A0A131ZU09_SARSC</name>
<gene>
    <name evidence="1" type="ORF">QR98_0006230</name>
</gene>
<dbReference type="EMBL" id="JXLN01001215">
    <property type="protein sequence ID" value="KPM02214.1"/>
    <property type="molecule type" value="Genomic_DNA"/>
</dbReference>
<organism evidence="1 2">
    <name type="scientific">Sarcoptes scabiei</name>
    <name type="common">Itch mite</name>
    <name type="synonym">Acarus scabiei</name>
    <dbReference type="NCBI Taxonomy" id="52283"/>
    <lineage>
        <taxon>Eukaryota</taxon>
        <taxon>Metazoa</taxon>
        <taxon>Ecdysozoa</taxon>
        <taxon>Arthropoda</taxon>
        <taxon>Chelicerata</taxon>
        <taxon>Arachnida</taxon>
        <taxon>Acari</taxon>
        <taxon>Acariformes</taxon>
        <taxon>Sarcoptiformes</taxon>
        <taxon>Astigmata</taxon>
        <taxon>Psoroptidia</taxon>
        <taxon>Sarcoptoidea</taxon>
        <taxon>Sarcoptidae</taxon>
        <taxon>Sarcoptinae</taxon>
        <taxon>Sarcoptes</taxon>
    </lineage>
</organism>
<protein>
    <submittedName>
        <fullName evidence="1">Uncharacterized protein</fullName>
    </submittedName>
</protein>